<dbReference type="EMBL" id="MLQS01000015">
    <property type="protein sequence ID" value="OIJ20143.1"/>
    <property type="molecule type" value="Genomic_DNA"/>
</dbReference>
<dbReference type="SUPFAM" id="SSF141571">
    <property type="entry name" value="Pentapeptide repeat-like"/>
    <property type="match status" value="1"/>
</dbReference>
<dbReference type="Proteomes" id="UP000180057">
    <property type="component" value="Unassembled WGS sequence"/>
</dbReference>
<dbReference type="PANTHER" id="PTHR14136:SF17">
    <property type="entry name" value="BTB_POZ DOMAIN-CONTAINING PROTEIN KCTD9"/>
    <property type="match status" value="1"/>
</dbReference>
<evidence type="ECO:0008006" key="3">
    <source>
        <dbReference type="Google" id="ProtNLM"/>
    </source>
</evidence>
<organism evidence="1 2">
    <name type="scientific">Anaerobacillus alkalidiazotrophicus</name>
    <dbReference type="NCBI Taxonomy" id="472963"/>
    <lineage>
        <taxon>Bacteria</taxon>
        <taxon>Bacillati</taxon>
        <taxon>Bacillota</taxon>
        <taxon>Bacilli</taxon>
        <taxon>Bacillales</taxon>
        <taxon>Bacillaceae</taxon>
        <taxon>Anaerobacillus</taxon>
    </lineage>
</organism>
<comment type="caution">
    <text evidence="1">The sequence shown here is derived from an EMBL/GenBank/DDBJ whole genome shotgun (WGS) entry which is preliminary data.</text>
</comment>
<dbReference type="Pfam" id="PF00805">
    <property type="entry name" value="Pentapeptide"/>
    <property type="match status" value="2"/>
</dbReference>
<dbReference type="AlphaFoldDB" id="A0A1S2M6L3"/>
<reference evidence="1 2" key="1">
    <citation type="submission" date="2016-10" db="EMBL/GenBank/DDBJ databases">
        <title>Draft genome sequences of four alkaliphilic bacteria belonging to the Anaerobacillus genus.</title>
        <authorList>
            <person name="Bassil N.M."/>
            <person name="Lloyd J.R."/>
        </authorList>
    </citation>
    <scope>NUCLEOTIDE SEQUENCE [LARGE SCALE GENOMIC DNA]</scope>
    <source>
        <strain evidence="1 2">DSM 22531</strain>
    </source>
</reference>
<proteinExistence type="predicted"/>
<sequence length="132" mass="14588">MKLENKKDTLTVSCSYLPNSTFQRCDLTGMKMNDVNLKGMEIKDANLSELVIDGAQIGGAYIKNIGLPPEGHPLYDPNNIVQSPLKFENCDLNNSKITNCNLSNMEIDGCNITGMKINGISIEDLLKEYNSK</sequence>
<keyword evidence="2" id="KW-1185">Reference proteome</keyword>
<dbReference type="Gene3D" id="2.160.20.80">
    <property type="entry name" value="E3 ubiquitin-protein ligase SopA"/>
    <property type="match status" value="1"/>
</dbReference>
<dbReference type="InterPro" id="IPR051082">
    <property type="entry name" value="Pentapeptide-BTB/POZ_domain"/>
</dbReference>
<name>A0A1S2M6L3_9BACI</name>
<evidence type="ECO:0000313" key="1">
    <source>
        <dbReference type="EMBL" id="OIJ20143.1"/>
    </source>
</evidence>
<dbReference type="RefSeq" id="WP_071389583.1">
    <property type="nucleotide sequence ID" value="NZ_MLQS01000015.1"/>
</dbReference>
<dbReference type="STRING" id="472963.BKP45_10175"/>
<evidence type="ECO:0000313" key="2">
    <source>
        <dbReference type="Proteomes" id="UP000180057"/>
    </source>
</evidence>
<dbReference type="PANTHER" id="PTHR14136">
    <property type="entry name" value="BTB_POZ DOMAIN-CONTAINING PROTEIN KCTD9"/>
    <property type="match status" value="1"/>
</dbReference>
<gene>
    <name evidence="1" type="ORF">BKP45_10175</name>
</gene>
<dbReference type="InterPro" id="IPR001646">
    <property type="entry name" value="5peptide_repeat"/>
</dbReference>
<accession>A0A1S2M6L3</accession>
<dbReference type="OrthoDB" id="9786032at2"/>
<protein>
    <recommendedName>
        <fullName evidence="3">Pentapeptide repeat-containing protein</fullName>
    </recommendedName>
</protein>